<dbReference type="InterPro" id="IPR046801">
    <property type="entry name" value="OpcA_G6PD_N"/>
</dbReference>
<dbReference type="PANTHER" id="PTHR38658:SF1">
    <property type="entry name" value="OXPP CYCLE PROTEIN OPCA-RELATED"/>
    <property type="match status" value="1"/>
</dbReference>
<sequence>MIRLEGTSGGVVAATINQERNRLGSSPTGMVLTLLIMATEETQADATAAAVAAARLHPMRIITMVPRPTDPNTRLDADISVGGDDGPGEVAILRLRGLLAEHANSVAVPLLLSDTPVVVYWPGVAPKVPADDPIGRHAQRRITDAAAALDPLRQLLTLQKGYQPGDTDLAWTRLTPWRSALASALDQPFGTITGASVSGERGNPSVPLMTSWLHRRLGVPVILKSDDGPGLTEVTLMSDADAISISRRDGGVATLCCSGQPDTTVVLPRRDLAALLSEELRRLDPDLPYEEAIAGVSDADCQA</sequence>
<organism evidence="3">
    <name type="scientific">freshwater metagenome</name>
    <dbReference type="NCBI Taxonomy" id="449393"/>
    <lineage>
        <taxon>unclassified sequences</taxon>
        <taxon>metagenomes</taxon>
        <taxon>ecological metagenomes</taxon>
    </lineage>
</organism>
<dbReference type="InterPro" id="IPR004555">
    <property type="entry name" value="G6PDH_assembly_OpcA"/>
</dbReference>
<dbReference type="Pfam" id="PF20171">
    <property type="entry name" value="OpcA_G6PD_C"/>
    <property type="match status" value="1"/>
</dbReference>
<evidence type="ECO:0000259" key="2">
    <source>
        <dbReference type="Pfam" id="PF20171"/>
    </source>
</evidence>
<accession>A0A6J6N199</accession>
<dbReference type="Pfam" id="PF10128">
    <property type="entry name" value="OpcA_G6PD_assem"/>
    <property type="match status" value="1"/>
</dbReference>
<evidence type="ECO:0000259" key="1">
    <source>
        <dbReference type="Pfam" id="PF10128"/>
    </source>
</evidence>
<feature type="domain" description="Glucose-6-phosphate dehydrogenase assembly protein OpcA N-terminal" evidence="1">
    <location>
        <begin position="51"/>
        <end position="159"/>
    </location>
</feature>
<proteinExistence type="predicted"/>
<name>A0A6J6N199_9ZZZZ</name>
<dbReference type="AlphaFoldDB" id="A0A6J6N199"/>
<dbReference type="PANTHER" id="PTHR38658">
    <property type="entry name" value="OXPP CYCLE PROTEIN OPCA-RELATED"/>
    <property type="match status" value="1"/>
</dbReference>
<reference evidence="3" key="1">
    <citation type="submission" date="2020-05" db="EMBL/GenBank/DDBJ databases">
        <authorList>
            <person name="Chiriac C."/>
            <person name="Salcher M."/>
            <person name="Ghai R."/>
            <person name="Kavagutti S V."/>
        </authorList>
    </citation>
    <scope>NUCLEOTIDE SEQUENCE</scope>
</reference>
<feature type="domain" description="Glucose-6-phosphate dehydrogenase assembly protein OpcA C-terminal" evidence="2">
    <location>
        <begin position="164"/>
        <end position="293"/>
    </location>
</feature>
<evidence type="ECO:0000313" key="3">
    <source>
        <dbReference type="EMBL" id="CAB4679907.1"/>
    </source>
</evidence>
<dbReference type="InterPro" id="IPR046802">
    <property type="entry name" value="OpcA_G6PD_C"/>
</dbReference>
<dbReference type="EMBL" id="CAEZWW010000150">
    <property type="protein sequence ID" value="CAB4679907.1"/>
    <property type="molecule type" value="Genomic_DNA"/>
</dbReference>
<gene>
    <name evidence="3" type="ORF">UFOPK2310_01156</name>
</gene>
<protein>
    <submittedName>
        <fullName evidence="3">Unannotated protein</fullName>
    </submittedName>
</protein>